<dbReference type="PRINTS" id="PR00039">
    <property type="entry name" value="HTHLYSR"/>
</dbReference>
<dbReference type="PROSITE" id="PS50931">
    <property type="entry name" value="HTH_LYSR"/>
    <property type="match status" value="1"/>
</dbReference>
<dbReference type="SUPFAM" id="SSF53850">
    <property type="entry name" value="Periplasmic binding protein-like II"/>
    <property type="match status" value="1"/>
</dbReference>
<sequence>MDTRVIRSFLRVAEMGNLTRAAESLGVSQPTLTRIIRGLETETGVKLLERTRRGVRLSEAGQHLAERLPALVSGIENAIDEIRSADFEPTGEIKVGIPHSMARTVAVPLVIWFIERFPKSTIQLQLGVSHEIEQALGFGQIDIGILISPQTQVPLVSVKPLATEPLMLLGRSDQPLVAKNARWSEVEGLPLIVPPVQNPLRRRINAAAQAASIDLTILAEVGDAAVAMELVEKGVGYALLPESISREMREAGRITGRKIGSEMVVWTIAVSNQGASIRLRDAVEGRLRAIAATLATGSSWRPVAAD</sequence>
<dbReference type="InterPro" id="IPR005119">
    <property type="entry name" value="LysR_subst-bd"/>
</dbReference>
<evidence type="ECO:0000259" key="5">
    <source>
        <dbReference type="PROSITE" id="PS50931"/>
    </source>
</evidence>
<dbReference type="Gene3D" id="3.40.190.290">
    <property type="match status" value="1"/>
</dbReference>
<protein>
    <recommendedName>
        <fullName evidence="5">HTH lysR-type domain-containing protein</fullName>
    </recommendedName>
</protein>
<keyword evidence="7" id="KW-1185">Reference proteome</keyword>
<keyword evidence="3" id="KW-0238">DNA-binding</keyword>
<dbReference type="GO" id="GO:0005829">
    <property type="term" value="C:cytosol"/>
    <property type="evidence" value="ECO:0007669"/>
    <property type="project" value="TreeGrafter"/>
</dbReference>
<keyword evidence="4" id="KW-0804">Transcription</keyword>
<dbReference type="InterPro" id="IPR036388">
    <property type="entry name" value="WH-like_DNA-bd_sf"/>
</dbReference>
<dbReference type="EMBL" id="CP018171">
    <property type="protein sequence ID" value="APH70664.1"/>
    <property type="molecule type" value="Genomic_DNA"/>
</dbReference>
<dbReference type="InterPro" id="IPR036390">
    <property type="entry name" value="WH_DNA-bd_sf"/>
</dbReference>
<dbReference type="SUPFAM" id="SSF46785">
    <property type="entry name" value="Winged helix' DNA-binding domain"/>
    <property type="match status" value="1"/>
</dbReference>
<dbReference type="AlphaFoldDB" id="A0A1L3SMQ1"/>
<dbReference type="RefSeq" id="WP_072602073.1">
    <property type="nucleotide sequence ID" value="NZ_CP018171.1"/>
</dbReference>
<dbReference type="STRING" id="1670800.BSQ44_04130"/>
<dbReference type="InterPro" id="IPR050950">
    <property type="entry name" value="HTH-type_LysR_regulators"/>
</dbReference>
<dbReference type="Pfam" id="PF00126">
    <property type="entry name" value="HTH_1"/>
    <property type="match status" value="1"/>
</dbReference>
<dbReference type="GO" id="GO:0003700">
    <property type="term" value="F:DNA-binding transcription factor activity"/>
    <property type="evidence" value="ECO:0007669"/>
    <property type="project" value="InterPro"/>
</dbReference>
<dbReference type="FunFam" id="1.10.10.10:FF:000001">
    <property type="entry name" value="LysR family transcriptional regulator"/>
    <property type="match status" value="1"/>
</dbReference>
<accession>A0A1L3SMQ1</accession>
<evidence type="ECO:0000313" key="6">
    <source>
        <dbReference type="EMBL" id="APH70664.1"/>
    </source>
</evidence>
<evidence type="ECO:0000256" key="3">
    <source>
        <dbReference type="ARBA" id="ARBA00023125"/>
    </source>
</evidence>
<gene>
    <name evidence="6" type="ORF">BSQ44_04130</name>
</gene>
<dbReference type="OrthoDB" id="8479357at2"/>
<feature type="domain" description="HTH lysR-type" evidence="5">
    <location>
        <begin position="1"/>
        <end position="58"/>
    </location>
</feature>
<evidence type="ECO:0000256" key="4">
    <source>
        <dbReference type="ARBA" id="ARBA00023163"/>
    </source>
</evidence>
<dbReference type="KEGG" id="meso:BSQ44_04130"/>
<dbReference type="GO" id="GO:0003677">
    <property type="term" value="F:DNA binding"/>
    <property type="evidence" value="ECO:0007669"/>
    <property type="project" value="UniProtKB-KW"/>
</dbReference>
<dbReference type="PANTHER" id="PTHR30419">
    <property type="entry name" value="HTH-TYPE TRANSCRIPTIONAL REGULATOR YBHD"/>
    <property type="match status" value="1"/>
</dbReference>
<keyword evidence="2" id="KW-0805">Transcription regulation</keyword>
<evidence type="ECO:0000313" key="7">
    <source>
        <dbReference type="Proteomes" id="UP000182840"/>
    </source>
</evidence>
<dbReference type="Gene3D" id="1.10.10.10">
    <property type="entry name" value="Winged helix-like DNA-binding domain superfamily/Winged helix DNA-binding domain"/>
    <property type="match status" value="1"/>
</dbReference>
<comment type="similarity">
    <text evidence="1">Belongs to the LysR transcriptional regulatory family.</text>
</comment>
<name>A0A1L3SMQ1_9HYPH</name>
<dbReference type="Proteomes" id="UP000182840">
    <property type="component" value="Chromosome"/>
</dbReference>
<dbReference type="InterPro" id="IPR000847">
    <property type="entry name" value="LysR_HTH_N"/>
</dbReference>
<reference evidence="7" key="1">
    <citation type="submission" date="2016-11" db="EMBL/GenBank/DDBJ databases">
        <title>Mesorhizobium oceanicum sp. nov., isolated from deep seawater in South China Sea.</title>
        <authorList>
            <person name="Fu G.-Y."/>
        </authorList>
    </citation>
    <scope>NUCLEOTIDE SEQUENCE [LARGE SCALE GENOMIC DNA]</scope>
    <source>
        <strain evidence="7">B7</strain>
    </source>
</reference>
<dbReference type="Pfam" id="PF03466">
    <property type="entry name" value="LysR_substrate"/>
    <property type="match status" value="1"/>
</dbReference>
<organism evidence="6 7">
    <name type="scientific">Aquibium oceanicum</name>
    <dbReference type="NCBI Taxonomy" id="1670800"/>
    <lineage>
        <taxon>Bacteria</taxon>
        <taxon>Pseudomonadati</taxon>
        <taxon>Pseudomonadota</taxon>
        <taxon>Alphaproteobacteria</taxon>
        <taxon>Hyphomicrobiales</taxon>
        <taxon>Phyllobacteriaceae</taxon>
        <taxon>Aquibium</taxon>
    </lineage>
</organism>
<proteinExistence type="inferred from homology"/>
<evidence type="ECO:0000256" key="1">
    <source>
        <dbReference type="ARBA" id="ARBA00009437"/>
    </source>
</evidence>
<evidence type="ECO:0000256" key="2">
    <source>
        <dbReference type="ARBA" id="ARBA00023015"/>
    </source>
</evidence>